<dbReference type="InterPro" id="IPR013767">
    <property type="entry name" value="PAS_fold"/>
</dbReference>
<dbReference type="SMART" id="SM00091">
    <property type="entry name" value="PAS"/>
    <property type="match status" value="2"/>
</dbReference>
<dbReference type="Pfam" id="PF08447">
    <property type="entry name" value="PAS_3"/>
    <property type="match status" value="1"/>
</dbReference>
<protein>
    <recommendedName>
        <fullName evidence="2">histidine kinase</fullName>
        <ecNumber evidence="2">2.7.13.3</ecNumber>
    </recommendedName>
</protein>
<dbReference type="Pfam" id="PF02518">
    <property type="entry name" value="HATPase_c"/>
    <property type="match status" value="1"/>
</dbReference>
<proteinExistence type="predicted"/>
<dbReference type="PRINTS" id="PR00344">
    <property type="entry name" value="BCTRLSENSOR"/>
</dbReference>
<dbReference type="InterPro" id="IPR000014">
    <property type="entry name" value="PAS"/>
</dbReference>
<dbReference type="NCBIfam" id="TIGR00229">
    <property type="entry name" value="sensory_box"/>
    <property type="match status" value="2"/>
</dbReference>
<comment type="caution">
    <text evidence="10">The sequence shown here is derived from an EMBL/GenBank/DDBJ whole genome shotgun (WGS) entry which is preliminary data.</text>
</comment>
<dbReference type="SMART" id="SM00387">
    <property type="entry name" value="HATPase_c"/>
    <property type="match status" value="1"/>
</dbReference>
<dbReference type="EC" id="2.7.13.3" evidence="2"/>
<evidence type="ECO:0000256" key="3">
    <source>
        <dbReference type="ARBA" id="ARBA00022553"/>
    </source>
</evidence>
<feature type="domain" description="Histidine kinase" evidence="6">
    <location>
        <begin position="372"/>
        <end position="470"/>
    </location>
</feature>
<keyword evidence="4" id="KW-0808">Transferase</keyword>
<feature type="domain" description="PAC" evidence="8">
    <location>
        <begin position="83"/>
        <end position="136"/>
    </location>
</feature>
<dbReference type="RefSeq" id="WP_255332496.1">
    <property type="nucleotide sequence ID" value="NZ_VOTZ01000011.1"/>
</dbReference>
<evidence type="ECO:0000313" key="11">
    <source>
        <dbReference type="Proteomes" id="UP001524383"/>
    </source>
</evidence>
<evidence type="ECO:0000256" key="5">
    <source>
        <dbReference type="ARBA" id="ARBA00022777"/>
    </source>
</evidence>
<feature type="domain" description="Ig-like" evidence="9">
    <location>
        <begin position="370"/>
        <end position="456"/>
    </location>
</feature>
<reference evidence="10 11" key="1">
    <citation type="submission" date="2019-08" db="EMBL/GenBank/DDBJ databases">
        <authorList>
            <person name="Chen S.-C."/>
            <person name="Lai M.-C."/>
            <person name="You Y.-T."/>
        </authorList>
    </citation>
    <scope>NUCLEOTIDE SEQUENCE [LARGE SCALE GENOMIC DNA]</scope>
    <source>
        <strain evidence="10 11">P2F9704a</strain>
    </source>
</reference>
<dbReference type="PROSITE" id="PS50113">
    <property type="entry name" value="PAC"/>
    <property type="match status" value="2"/>
</dbReference>
<keyword evidence="11" id="KW-1185">Reference proteome</keyword>
<dbReference type="PROSITE" id="PS50835">
    <property type="entry name" value="IG_LIKE"/>
    <property type="match status" value="1"/>
</dbReference>
<dbReference type="Gene3D" id="3.30.450.20">
    <property type="entry name" value="PAS domain"/>
    <property type="match status" value="2"/>
</dbReference>
<organism evidence="10 11">
    <name type="scientific">Methanocalculus taiwanensis</name>
    <dbReference type="NCBI Taxonomy" id="106207"/>
    <lineage>
        <taxon>Archaea</taxon>
        <taxon>Methanobacteriati</taxon>
        <taxon>Methanobacteriota</taxon>
        <taxon>Stenosarchaea group</taxon>
        <taxon>Methanomicrobia</taxon>
        <taxon>Methanomicrobiales</taxon>
        <taxon>Methanocalculaceae</taxon>
        <taxon>Methanocalculus</taxon>
    </lineage>
</organism>
<dbReference type="Proteomes" id="UP001524383">
    <property type="component" value="Unassembled WGS sequence"/>
</dbReference>
<sequence>MRDEERVLYNRLMTVMGAAGISWWEIDCRSGSISFSDQSLSMLGYQPEDFAGYTDFERIIHPDDLGLVREATEDLLTGTIDRHQIEYRIRLSDGTYIWISDTASVAEYDEEGKPLICVGLVADITERKQIKEALRESERKYRVLMENIPDVIYSLDRDGTILFLNEAPGTIEDYIPAIAVGKPFLDLIYPSDRELVVNDFLKAIEEGREYTKGLEFRCFGKNDIITWKELHSHARYDEEGNLVQEDGVLRDITDRKHAEEALRIANHKLKILTGITRHDILNQVMVLQGYLEFAEEICVDEVQARYLDEVKKAATAIQRDSEFTRAYEMIGVDKPLWLSLTDLAQSVEGSGRSGIPLTNECGNIEIYADPMLEKVFANLMDNTIRHGEKATGVHLTCETSDGGLVVAWEDDGSGVPDDLKKKIFSKGFGKNTGFGLFLANEILSITGITIHENGVYGEGARFEIHVPEGGWRNPEDMKC</sequence>
<dbReference type="InterPro" id="IPR000700">
    <property type="entry name" value="PAS-assoc_C"/>
</dbReference>
<evidence type="ECO:0000256" key="2">
    <source>
        <dbReference type="ARBA" id="ARBA00012438"/>
    </source>
</evidence>
<dbReference type="PANTHER" id="PTHR43304:SF1">
    <property type="entry name" value="PAC DOMAIN-CONTAINING PROTEIN"/>
    <property type="match status" value="1"/>
</dbReference>
<dbReference type="CDD" id="cd00130">
    <property type="entry name" value="PAS"/>
    <property type="match status" value="2"/>
</dbReference>
<dbReference type="SUPFAM" id="SSF55874">
    <property type="entry name" value="ATPase domain of HSP90 chaperone/DNA topoisomerase II/histidine kinase"/>
    <property type="match status" value="1"/>
</dbReference>
<comment type="catalytic activity">
    <reaction evidence="1">
        <text>ATP + protein L-histidine = ADP + protein N-phospho-L-histidine.</text>
        <dbReference type="EC" id="2.7.13.3"/>
    </reaction>
</comment>
<dbReference type="AlphaFoldDB" id="A0ABD4TMN9"/>
<dbReference type="Gene3D" id="3.30.565.10">
    <property type="entry name" value="Histidine kinase-like ATPase, C-terminal domain"/>
    <property type="match status" value="1"/>
</dbReference>
<evidence type="ECO:0000259" key="9">
    <source>
        <dbReference type="PROSITE" id="PS50835"/>
    </source>
</evidence>
<dbReference type="InterPro" id="IPR052162">
    <property type="entry name" value="Sensor_kinase/Photoreceptor"/>
</dbReference>
<accession>A0ABD4TMN9</accession>
<dbReference type="EMBL" id="VOTZ01000011">
    <property type="protein sequence ID" value="MCQ1538550.1"/>
    <property type="molecule type" value="Genomic_DNA"/>
</dbReference>
<feature type="domain" description="PAS" evidence="7">
    <location>
        <begin position="8"/>
        <end position="79"/>
    </location>
</feature>
<dbReference type="InterPro" id="IPR035965">
    <property type="entry name" value="PAS-like_dom_sf"/>
</dbReference>
<dbReference type="PROSITE" id="PS50109">
    <property type="entry name" value="HIS_KIN"/>
    <property type="match status" value="1"/>
</dbReference>
<gene>
    <name evidence="10" type="ORF">FTO68_06060</name>
</gene>
<feature type="domain" description="PAS" evidence="7">
    <location>
        <begin position="137"/>
        <end position="207"/>
    </location>
</feature>
<evidence type="ECO:0000256" key="4">
    <source>
        <dbReference type="ARBA" id="ARBA00022679"/>
    </source>
</evidence>
<name>A0ABD4TMN9_9EURY</name>
<dbReference type="PANTHER" id="PTHR43304">
    <property type="entry name" value="PHYTOCHROME-LIKE PROTEIN CPH1"/>
    <property type="match status" value="1"/>
</dbReference>
<evidence type="ECO:0000259" key="7">
    <source>
        <dbReference type="PROSITE" id="PS50112"/>
    </source>
</evidence>
<dbReference type="InterPro" id="IPR003594">
    <property type="entry name" value="HATPase_dom"/>
</dbReference>
<evidence type="ECO:0000313" key="10">
    <source>
        <dbReference type="EMBL" id="MCQ1538550.1"/>
    </source>
</evidence>
<dbReference type="SUPFAM" id="SSF55785">
    <property type="entry name" value="PYP-like sensor domain (PAS domain)"/>
    <property type="match status" value="2"/>
</dbReference>
<feature type="domain" description="PAC" evidence="8">
    <location>
        <begin position="212"/>
        <end position="264"/>
    </location>
</feature>
<dbReference type="InterPro" id="IPR013655">
    <property type="entry name" value="PAS_fold_3"/>
</dbReference>
<dbReference type="GO" id="GO:0004673">
    <property type="term" value="F:protein histidine kinase activity"/>
    <property type="evidence" value="ECO:0007669"/>
    <property type="project" value="UniProtKB-EC"/>
</dbReference>
<dbReference type="InterPro" id="IPR007110">
    <property type="entry name" value="Ig-like_dom"/>
</dbReference>
<evidence type="ECO:0000259" key="6">
    <source>
        <dbReference type="PROSITE" id="PS50109"/>
    </source>
</evidence>
<dbReference type="PROSITE" id="PS50112">
    <property type="entry name" value="PAS"/>
    <property type="match status" value="2"/>
</dbReference>
<keyword evidence="3" id="KW-0597">Phosphoprotein</keyword>
<dbReference type="Pfam" id="PF00989">
    <property type="entry name" value="PAS"/>
    <property type="match status" value="1"/>
</dbReference>
<dbReference type="InterPro" id="IPR004358">
    <property type="entry name" value="Sig_transdc_His_kin-like_C"/>
</dbReference>
<dbReference type="SMART" id="SM00086">
    <property type="entry name" value="PAC"/>
    <property type="match status" value="2"/>
</dbReference>
<dbReference type="InterPro" id="IPR036890">
    <property type="entry name" value="HATPase_C_sf"/>
</dbReference>
<dbReference type="InterPro" id="IPR001610">
    <property type="entry name" value="PAC"/>
</dbReference>
<evidence type="ECO:0000256" key="1">
    <source>
        <dbReference type="ARBA" id="ARBA00000085"/>
    </source>
</evidence>
<dbReference type="InterPro" id="IPR005467">
    <property type="entry name" value="His_kinase_dom"/>
</dbReference>
<evidence type="ECO:0000259" key="8">
    <source>
        <dbReference type="PROSITE" id="PS50113"/>
    </source>
</evidence>
<keyword evidence="5" id="KW-0418">Kinase</keyword>